<dbReference type="EMBL" id="NCKV01017078">
    <property type="protein sequence ID" value="RWS20522.1"/>
    <property type="molecule type" value="Genomic_DNA"/>
</dbReference>
<proteinExistence type="predicted"/>
<gene>
    <name evidence="2" type="ORF">B4U80_04367</name>
</gene>
<dbReference type="Proteomes" id="UP000288716">
    <property type="component" value="Unassembled WGS sequence"/>
</dbReference>
<feature type="transmembrane region" description="Helical" evidence="1">
    <location>
        <begin position="6"/>
        <end position="23"/>
    </location>
</feature>
<sequence length="24" mass="2585">MNFGNASSLICVSIVVGIYSLHLF</sequence>
<organism evidence="2 3">
    <name type="scientific">Leptotrombidium deliense</name>
    <dbReference type="NCBI Taxonomy" id="299467"/>
    <lineage>
        <taxon>Eukaryota</taxon>
        <taxon>Metazoa</taxon>
        <taxon>Ecdysozoa</taxon>
        <taxon>Arthropoda</taxon>
        <taxon>Chelicerata</taxon>
        <taxon>Arachnida</taxon>
        <taxon>Acari</taxon>
        <taxon>Acariformes</taxon>
        <taxon>Trombidiformes</taxon>
        <taxon>Prostigmata</taxon>
        <taxon>Anystina</taxon>
        <taxon>Parasitengona</taxon>
        <taxon>Trombiculoidea</taxon>
        <taxon>Trombiculidae</taxon>
        <taxon>Leptotrombidium</taxon>
    </lineage>
</organism>
<keyword evidence="1" id="KW-0812">Transmembrane</keyword>
<dbReference type="VEuPathDB" id="VectorBase:LDEU011519"/>
<name>A0A443RZ31_9ACAR</name>
<evidence type="ECO:0000256" key="1">
    <source>
        <dbReference type="SAM" id="Phobius"/>
    </source>
</evidence>
<accession>A0A443RZ31</accession>
<dbReference type="AlphaFoldDB" id="A0A443RZ31"/>
<protein>
    <submittedName>
        <fullName evidence="2">Uncharacterized protein</fullName>
    </submittedName>
</protein>
<keyword evidence="1" id="KW-0472">Membrane</keyword>
<keyword evidence="3" id="KW-1185">Reference proteome</keyword>
<reference evidence="2 3" key="1">
    <citation type="journal article" date="2018" name="Gigascience">
        <title>Genomes of trombidid mites reveal novel predicted allergens and laterally-transferred genes associated with secondary metabolism.</title>
        <authorList>
            <person name="Dong X."/>
            <person name="Chaisiri K."/>
            <person name="Xia D."/>
            <person name="Armstrong S.D."/>
            <person name="Fang Y."/>
            <person name="Donnelly M.J."/>
            <person name="Kadowaki T."/>
            <person name="McGarry J.W."/>
            <person name="Darby A.C."/>
            <person name="Makepeace B.L."/>
        </authorList>
    </citation>
    <scope>NUCLEOTIDE SEQUENCE [LARGE SCALE GENOMIC DNA]</scope>
    <source>
        <strain evidence="2">UoL-UT</strain>
    </source>
</reference>
<evidence type="ECO:0000313" key="3">
    <source>
        <dbReference type="Proteomes" id="UP000288716"/>
    </source>
</evidence>
<keyword evidence="1" id="KW-1133">Transmembrane helix</keyword>
<comment type="caution">
    <text evidence="2">The sequence shown here is derived from an EMBL/GenBank/DDBJ whole genome shotgun (WGS) entry which is preliminary data.</text>
</comment>
<evidence type="ECO:0000313" key="2">
    <source>
        <dbReference type="EMBL" id="RWS20522.1"/>
    </source>
</evidence>